<feature type="compositionally biased region" description="Low complexity" evidence="1">
    <location>
        <begin position="51"/>
        <end position="66"/>
    </location>
</feature>
<comment type="caution">
    <text evidence="2">The sequence shown here is derived from an EMBL/GenBank/DDBJ whole genome shotgun (WGS) entry which is preliminary data.</text>
</comment>
<protein>
    <submittedName>
        <fullName evidence="2">Uncharacterized protein</fullName>
    </submittedName>
</protein>
<sequence>MASCRTPSQHPPGCPPTHRYEVCFLNASPRSFSSRVSCSMSGRLLNVSLHEPAPASSEPAPDSESPPSAPREAGRPPKPPTAAGPVRSFAWGSMLVGVSAVCRPGSGPPSPVSTGLVEVGGDTGESGVFFRGVEKKDAA</sequence>
<feature type="region of interest" description="Disordered" evidence="1">
    <location>
        <begin position="49"/>
        <end position="86"/>
    </location>
</feature>
<evidence type="ECO:0000313" key="3">
    <source>
        <dbReference type="Proteomes" id="UP000314294"/>
    </source>
</evidence>
<feature type="region of interest" description="Disordered" evidence="1">
    <location>
        <begin position="102"/>
        <end position="139"/>
    </location>
</feature>
<proteinExistence type="predicted"/>
<evidence type="ECO:0000313" key="2">
    <source>
        <dbReference type="EMBL" id="TNN50964.1"/>
    </source>
</evidence>
<dbReference type="AlphaFoldDB" id="A0A4Z2GE19"/>
<evidence type="ECO:0000256" key="1">
    <source>
        <dbReference type="SAM" id="MobiDB-lite"/>
    </source>
</evidence>
<accession>A0A4Z2GE19</accession>
<dbReference type="Proteomes" id="UP000314294">
    <property type="component" value="Unassembled WGS sequence"/>
</dbReference>
<dbReference type="EMBL" id="SRLO01000599">
    <property type="protein sequence ID" value="TNN50964.1"/>
    <property type="molecule type" value="Genomic_DNA"/>
</dbReference>
<organism evidence="2 3">
    <name type="scientific">Liparis tanakae</name>
    <name type="common">Tanaka's snailfish</name>
    <dbReference type="NCBI Taxonomy" id="230148"/>
    <lineage>
        <taxon>Eukaryota</taxon>
        <taxon>Metazoa</taxon>
        <taxon>Chordata</taxon>
        <taxon>Craniata</taxon>
        <taxon>Vertebrata</taxon>
        <taxon>Euteleostomi</taxon>
        <taxon>Actinopterygii</taxon>
        <taxon>Neopterygii</taxon>
        <taxon>Teleostei</taxon>
        <taxon>Neoteleostei</taxon>
        <taxon>Acanthomorphata</taxon>
        <taxon>Eupercaria</taxon>
        <taxon>Perciformes</taxon>
        <taxon>Cottioidei</taxon>
        <taxon>Cottales</taxon>
        <taxon>Liparidae</taxon>
        <taxon>Liparis</taxon>
    </lineage>
</organism>
<keyword evidence="3" id="KW-1185">Reference proteome</keyword>
<reference evidence="2 3" key="1">
    <citation type="submission" date="2019-03" db="EMBL/GenBank/DDBJ databases">
        <title>First draft genome of Liparis tanakae, snailfish: a comprehensive survey of snailfish specific genes.</title>
        <authorList>
            <person name="Kim W."/>
            <person name="Song I."/>
            <person name="Jeong J.-H."/>
            <person name="Kim D."/>
            <person name="Kim S."/>
            <person name="Ryu S."/>
            <person name="Song J.Y."/>
            <person name="Lee S.K."/>
        </authorList>
    </citation>
    <scope>NUCLEOTIDE SEQUENCE [LARGE SCALE GENOMIC DNA]</scope>
    <source>
        <tissue evidence="2">Muscle</tissue>
    </source>
</reference>
<gene>
    <name evidence="2" type="ORF">EYF80_038837</name>
</gene>
<name>A0A4Z2GE19_9TELE</name>